<evidence type="ECO:0000313" key="18">
    <source>
        <dbReference type="EMBL" id="KRM35124.1"/>
    </source>
</evidence>
<dbReference type="GO" id="GO:0005886">
    <property type="term" value="C:plasma membrane"/>
    <property type="evidence" value="ECO:0007669"/>
    <property type="project" value="UniProtKB-SubCell"/>
</dbReference>
<dbReference type="PANTHER" id="PTHR43520">
    <property type="entry name" value="ATP7, ISOFORM B"/>
    <property type="match status" value="1"/>
</dbReference>
<dbReference type="FunFam" id="2.70.150.10:FF:000002">
    <property type="entry name" value="Copper-transporting ATPase 1, putative"/>
    <property type="match status" value="1"/>
</dbReference>
<dbReference type="Pfam" id="PF00122">
    <property type="entry name" value="E1-E2_ATPase"/>
    <property type="match status" value="1"/>
</dbReference>
<evidence type="ECO:0000256" key="13">
    <source>
        <dbReference type="ARBA" id="ARBA00023136"/>
    </source>
</evidence>
<dbReference type="STRING" id="1423734.FC83_GL001251"/>
<evidence type="ECO:0000256" key="3">
    <source>
        <dbReference type="ARBA" id="ARBA00012517"/>
    </source>
</evidence>
<reference evidence="18 19" key="1">
    <citation type="journal article" date="2015" name="Genome Announc.">
        <title>Expanding the biotechnology potential of lactobacilli through comparative genomics of 213 strains and associated genera.</title>
        <authorList>
            <person name="Sun Z."/>
            <person name="Harris H.M."/>
            <person name="McCann A."/>
            <person name="Guo C."/>
            <person name="Argimon S."/>
            <person name="Zhang W."/>
            <person name="Yang X."/>
            <person name="Jeffery I.B."/>
            <person name="Cooney J.C."/>
            <person name="Kagawa T.F."/>
            <person name="Liu W."/>
            <person name="Song Y."/>
            <person name="Salvetti E."/>
            <person name="Wrobel A."/>
            <person name="Rasinkangas P."/>
            <person name="Parkhill J."/>
            <person name="Rea M.C."/>
            <person name="O'Sullivan O."/>
            <person name="Ritari J."/>
            <person name="Douillard F.P."/>
            <person name="Paul Ross R."/>
            <person name="Yang R."/>
            <person name="Briner A.E."/>
            <person name="Felis G.E."/>
            <person name="de Vos W.M."/>
            <person name="Barrangou R."/>
            <person name="Klaenhammer T.R."/>
            <person name="Caufield P.W."/>
            <person name="Cui Y."/>
            <person name="Zhang H."/>
            <person name="O'Toole P.W."/>
        </authorList>
    </citation>
    <scope>NUCLEOTIDE SEQUENCE [LARGE SCALE GENOMIC DNA]</scope>
    <source>
        <strain evidence="18 19">DSM 18527</strain>
    </source>
</reference>
<evidence type="ECO:0000256" key="14">
    <source>
        <dbReference type="ARBA" id="ARBA00049289"/>
    </source>
</evidence>
<dbReference type="Gene3D" id="3.40.50.1000">
    <property type="entry name" value="HAD superfamily/HAD-like"/>
    <property type="match status" value="1"/>
</dbReference>
<feature type="domain" description="P-type ATPase A" evidence="17">
    <location>
        <begin position="221"/>
        <end position="323"/>
    </location>
</feature>
<comment type="catalytic activity">
    <reaction evidence="14">
        <text>Cu(+)(in) + ATP + H2O = Cu(+)(out) + ADP + phosphate + H(+)</text>
        <dbReference type="Rhea" id="RHEA:25792"/>
        <dbReference type="ChEBI" id="CHEBI:15377"/>
        <dbReference type="ChEBI" id="CHEBI:15378"/>
        <dbReference type="ChEBI" id="CHEBI:30616"/>
        <dbReference type="ChEBI" id="CHEBI:43474"/>
        <dbReference type="ChEBI" id="CHEBI:49552"/>
        <dbReference type="ChEBI" id="CHEBI:456216"/>
        <dbReference type="EC" id="7.2.2.8"/>
    </reaction>
</comment>
<keyword evidence="12" id="KW-0813">Transport</keyword>
<comment type="caution">
    <text evidence="18">The sequence shown here is derived from an EMBL/GenBank/DDBJ whole genome shotgun (WGS) entry which is preliminary data.</text>
</comment>
<feature type="transmembrane region" description="Helical" evidence="15">
    <location>
        <begin position="113"/>
        <end position="132"/>
    </location>
</feature>
<dbReference type="CDD" id="cd07552">
    <property type="entry name" value="P-type_ATPase_Cu-like"/>
    <property type="match status" value="1"/>
</dbReference>
<dbReference type="InterPro" id="IPR023298">
    <property type="entry name" value="ATPase_P-typ_TM_dom_sf"/>
</dbReference>
<evidence type="ECO:0000256" key="4">
    <source>
        <dbReference type="ARBA" id="ARBA00022692"/>
    </source>
</evidence>
<dbReference type="PANTHER" id="PTHR43520:SF8">
    <property type="entry name" value="P-TYPE CU(+) TRANSPORTER"/>
    <property type="match status" value="1"/>
</dbReference>
<dbReference type="InterPro" id="IPR001757">
    <property type="entry name" value="P_typ_ATPase"/>
</dbReference>
<dbReference type="Gene3D" id="3.40.1110.10">
    <property type="entry name" value="Calcium-transporting ATPase, cytoplasmic domain N"/>
    <property type="match status" value="1"/>
</dbReference>
<keyword evidence="8 15" id="KW-0067">ATP-binding</keyword>
<dbReference type="PRINTS" id="PR00119">
    <property type="entry name" value="CATATPASE"/>
</dbReference>
<feature type="transmembrane region" description="Helical" evidence="15">
    <location>
        <begin position="186"/>
        <end position="203"/>
    </location>
</feature>
<keyword evidence="10 15" id="KW-1133">Transmembrane helix</keyword>
<feature type="transmembrane region" description="Helical" evidence="15">
    <location>
        <begin position="707"/>
        <end position="726"/>
    </location>
</feature>
<dbReference type="Gene3D" id="2.70.150.10">
    <property type="entry name" value="Calcium-transporting ATPase, cytoplasmic transduction domain A"/>
    <property type="match status" value="1"/>
</dbReference>
<evidence type="ECO:0000256" key="2">
    <source>
        <dbReference type="ARBA" id="ARBA00006024"/>
    </source>
</evidence>
<protein>
    <recommendedName>
        <fullName evidence="3">P-type Cu(+) transporter</fullName>
        <ecNumber evidence="3">7.2.2.8</ecNumber>
    </recommendedName>
</protein>
<sequence>MKNMEHKDNHDASQKDMKNMKDMKDMPGMDHDTDDHGHMNHDHMSHEHMDHQMDMGHDNHQMAMGDMDHQDMMMHGGHMMHMGNLKQKFWVSIILTIPILLMTSMMGMTKPLLVFPGSTWVVALIGIILFIYGGQPFFSGAKGELQAKKPAMMTLITMGISVAFIYSIYAVVANNLLANQPHVMDFFWELATLIDIMLLGHWVEMNAITSAGSALNDLAKLLPSMAHKLDPQTGAVTDVALTEIQNDDIVLVKAGEKIPADGQVTKGETAVNEAMVTGEAKQVPKAVNDKVVGGSVNGTGTFEMQVTGTGANSFLAQVMQLVQSAQQEKSAQENLADKVAGWLFYAALTVGIIAFVIWYVNSGLTTALPITVTVLIIACPHALGLAVPLVVARSTSIAAKNGLLIRNRNALEQVKDLRYALMDKTGTLTEGNFIVHEYDSLTTDLTAAQALALFAGLEASSSHPLAQGILTAAQHEKIKIPAATNVAQITGVGLKGDIDGTAYEIVSMAQLEKLQLTYDQAKFQTLASAGNSISFLIAKQELLGYVAQGDTVKPQAQQFIAALKAQHITPVMLTGDNLQTAQKVATTLGIDQIHAKLLPQDKAKLVRQFQQKGKVLMIGDGINDAPSLAQADVGIAIGGGTDLAIESADVVLVKSNPNDVTAFLQLAKQTTRKMTENLWWGAGYNIIALPLAAGVLAPIGFILSPMVGALLMSMSTVIVALNALTLKLGRLD</sequence>
<keyword evidence="5 15" id="KW-0479">Metal-binding</keyword>
<dbReference type="NCBIfam" id="TIGR01494">
    <property type="entry name" value="ATPase_P-type"/>
    <property type="match status" value="1"/>
</dbReference>
<comment type="similarity">
    <text evidence="2 15">Belongs to the cation transport ATPase (P-type) (TC 3.A.3) family. Type IB subfamily.</text>
</comment>
<keyword evidence="4 15" id="KW-0812">Transmembrane</keyword>
<evidence type="ECO:0000259" key="17">
    <source>
        <dbReference type="Pfam" id="PF00122"/>
    </source>
</evidence>
<dbReference type="GO" id="GO:0016887">
    <property type="term" value="F:ATP hydrolysis activity"/>
    <property type="evidence" value="ECO:0007669"/>
    <property type="project" value="InterPro"/>
</dbReference>
<evidence type="ECO:0000313" key="19">
    <source>
        <dbReference type="Proteomes" id="UP000051236"/>
    </source>
</evidence>
<dbReference type="GO" id="GO:0043682">
    <property type="term" value="F:P-type divalent copper transporter activity"/>
    <property type="evidence" value="ECO:0007669"/>
    <property type="project" value="TreeGrafter"/>
</dbReference>
<dbReference type="GO" id="GO:0140581">
    <property type="term" value="F:P-type monovalent copper transporter activity"/>
    <property type="evidence" value="ECO:0007669"/>
    <property type="project" value="UniProtKB-EC"/>
</dbReference>
<keyword evidence="11" id="KW-0186">Copper</keyword>
<evidence type="ECO:0000256" key="15">
    <source>
        <dbReference type="RuleBase" id="RU362081"/>
    </source>
</evidence>
<proteinExistence type="inferred from homology"/>
<dbReference type="GO" id="GO:0005524">
    <property type="term" value="F:ATP binding"/>
    <property type="evidence" value="ECO:0007669"/>
    <property type="project" value="UniProtKB-UniRule"/>
</dbReference>
<keyword evidence="9" id="KW-1278">Translocase</keyword>
<evidence type="ECO:0000256" key="1">
    <source>
        <dbReference type="ARBA" id="ARBA00004651"/>
    </source>
</evidence>
<evidence type="ECO:0000256" key="6">
    <source>
        <dbReference type="ARBA" id="ARBA00022741"/>
    </source>
</evidence>
<dbReference type="SUPFAM" id="SSF81653">
    <property type="entry name" value="Calcium ATPase, transduction domain A"/>
    <property type="match status" value="1"/>
</dbReference>
<evidence type="ECO:0000256" key="7">
    <source>
        <dbReference type="ARBA" id="ARBA00022796"/>
    </source>
</evidence>
<evidence type="ECO:0000256" key="5">
    <source>
        <dbReference type="ARBA" id="ARBA00022723"/>
    </source>
</evidence>
<dbReference type="SUPFAM" id="SSF81665">
    <property type="entry name" value="Calcium ATPase, transmembrane domain M"/>
    <property type="match status" value="1"/>
</dbReference>
<dbReference type="EMBL" id="AZGA01000016">
    <property type="protein sequence ID" value="KRM35124.1"/>
    <property type="molecule type" value="Genomic_DNA"/>
</dbReference>
<dbReference type="PROSITE" id="PS00154">
    <property type="entry name" value="ATPASE_E1_E2"/>
    <property type="match status" value="1"/>
</dbReference>
<dbReference type="InterPro" id="IPR044492">
    <property type="entry name" value="P_typ_ATPase_HD_dom"/>
</dbReference>
<dbReference type="GO" id="GO:0005507">
    <property type="term" value="F:copper ion binding"/>
    <property type="evidence" value="ECO:0007669"/>
    <property type="project" value="TreeGrafter"/>
</dbReference>
<dbReference type="PATRIC" id="fig|1423734.3.peg.1264"/>
<dbReference type="GO" id="GO:0055070">
    <property type="term" value="P:copper ion homeostasis"/>
    <property type="evidence" value="ECO:0007669"/>
    <property type="project" value="TreeGrafter"/>
</dbReference>
<dbReference type="InterPro" id="IPR008250">
    <property type="entry name" value="ATPase_P-typ_transduc_dom_A_sf"/>
</dbReference>
<dbReference type="SFLD" id="SFLDF00027">
    <property type="entry name" value="p-type_atpase"/>
    <property type="match status" value="1"/>
</dbReference>
<dbReference type="NCBIfam" id="TIGR01511">
    <property type="entry name" value="ATPase-IB1_Cu"/>
    <property type="match status" value="1"/>
</dbReference>
<dbReference type="NCBIfam" id="TIGR01525">
    <property type="entry name" value="ATPase-IB_hvy"/>
    <property type="match status" value="1"/>
</dbReference>
<dbReference type="InterPro" id="IPR036412">
    <property type="entry name" value="HAD-like_sf"/>
</dbReference>
<name>A0A0R1Y2E1_9LACO</name>
<dbReference type="InterPro" id="IPR059000">
    <property type="entry name" value="ATPase_P-type_domA"/>
</dbReference>
<evidence type="ECO:0000256" key="10">
    <source>
        <dbReference type="ARBA" id="ARBA00022989"/>
    </source>
</evidence>
<dbReference type="InterPro" id="IPR027256">
    <property type="entry name" value="P-typ_ATPase_IB"/>
</dbReference>
<evidence type="ECO:0000256" key="9">
    <source>
        <dbReference type="ARBA" id="ARBA00022967"/>
    </source>
</evidence>
<dbReference type="Proteomes" id="UP000051236">
    <property type="component" value="Unassembled WGS sequence"/>
</dbReference>
<evidence type="ECO:0000256" key="16">
    <source>
        <dbReference type="SAM" id="MobiDB-lite"/>
    </source>
</evidence>
<keyword evidence="6 15" id="KW-0547">Nucleotide-binding</keyword>
<dbReference type="InterPro" id="IPR023214">
    <property type="entry name" value="HAD_sf"/>
</dbReference>
<dbReference type="Pfam" id="PF00702">
    <property type="entry name" value="Hydrolase"/>
    <property type="match status" value="1"/>
</dbReference>
<dbReference type="AlphaFoldDB" id="A0A0R1Y2E1"/>
<keyword evidence="15" id="KW-1003">Cell membrane</keyword>
<dbReference type="PRINTS" id="PR00943">
    <property type="entry name" value="CUATPASE"/>
</dbReference>
<keyword evidence="13 15" id="KW-0472">Membrane</keyword>
<dbReference type="InterPro" id="IPR023299">
    <property type="entry name" value="ATPase_P-typ_cyto_dom_N"/>
</dbReference>
<feature type="transmembrane region" description="Helical" evidence="15">
    <location>
        <begin position="89"/>
        <end position="107"/>
    </location>
</feature>
<evidence type="ECO:0000256" key="8">
    <source>
        <dbReference type="ARBA" id="ARBA00022840"/>
    </source>
</evidence>
<feature type="transmembrane region" description="Helical" evidence="15">
    <location>
        <begin position="678"/>
        <end position="701"/>
    </location>
</feature>
<feature type="transmembrane region" description="Helical" evidence="15">
    <location>
        <begin position="153"/>
        <end position="174"/>
    </location>
</feature>
<keyword evidence="12" id="KW-0406">Ion transport</keyword>
<dbReference type="SUPFAM" id="SSF56784">
    <property type="entry name" value="HAD-like"/>
    <property type="match status" value="1"/>
</dbReference>
<gene>
    <name evidence="18" type="ORF">FC83_GL001251</name>
</gene>
<dbReference type="EC" id="7.2.2.8" evidence="3"/>
<keyword evidence="19" id="KW-1185">Reference proteome</keyword>
<feature type="transmembrane region" description="Helical" evidence="15">
    <location>
        <begin position="366"/>
        <end position="391"/>
    </location>
</feature>
<organism evidence="18 19">
    <name type="scientific">Agrilactobacillus composti DSM 18527 = JCM 14202</name>
    <dbReference type="NCBI Taxonomy" id="1423734"/>
    <lineage>
        <taxon>Bacteria</taxon>
        <taxon>Bacillati</taxon>
        <taxon>Bacillota</taxon>
        <taxon>Bacilli</taxon>
        <taxon>Lactobacillales</taxon>
        <taxon>Lactobacillaceae</taxon>
        <taxon>Agrilactobacillus</taxon>
    </lineage>
</organism>
<feature type="region of interest" description="Disordered" evidence="16">
    <location>
        <begin position="1"/>
        <end position="39"/>
    </location>
</feature>
<comment type="subcellular location">
    <subcellularLocation>
        <location evidence="1">Cell membrane</location>
        <topology evidence="1">Multi-pass membrane protein</topology>
    </subcellularLocation>
</comment>
<evidence type="ECO:0000256" key="11">
    <source>
        <dbReference type="ARBA" id="ARBA00023008"/>
    </source>
</evidence>
<dbReference type="SFLD" id="SFLDS00003">
    <property type="entry name" value="Haloacid_Dehalogenase"/>
    <property type="match status" value="1"/>
</dbReference>
<evidence type="ECO:0000256" key="12">
    <source>
        <dbReference type="ARBA" id="ARBA00023065"/>
    </source>
</evidence>
<keyword evidence="7" id="KW-0187">Copper transport</keyword>
<dbReference type="SFLD" id="SFLDG00002">
    <property type="entry name" value="C1.7:_P-type_atpase_like"/>
    <property type="match status" value="1"/>
</dbReference>
<dbReference type="InterPro" id="IPR018303">
    <property type="entry name" value="ATPase_P-typ_P_site"/>
</dbReference>
<dbReference type="eggNOG" id="COG2217">
    <property type="taxonomic scope" value="Bacteria"/>
</dbReference>
<feature type="transmembrane region" description="Helical" evidence="15">
    <location>
        <begin position="339"/>
        <end position="360"/>
    </location>
</feature>
<accession>A0A0R1Y2E1</accession>